<evidence type="ECO:0000313" key="1">
    <source>
        <dbReference type="EMBL" id="KYF73948.1"/>
    </source>
</evidence>
<comment type="caution">
    <text evidence="1">The sequence shown here is derived from an EMBL/GenBank/DDBJ whole genome shotgun (WGS) entry which is preliminary data.</text>
</comment>
<dbReference type="EMBL" id="JEMB01003339">
    <property type="protein sequence ID" value="KYF73948.1"/>
    <property type="molecule type" value="Genomic_DNA"/>
</dbReference>
<proteinExistence type="predicted"/>
<dbReference type="Proteomes" id="UP000075635">
    <property type="component" value="Unassembled WGS sequence"/>
</dbReference>
<gene>
    <name evidence="1" type="ORF">BE17_42400</name>
</gene>
<protein>
    <submittedName>
        <fullName evidence="1">Uncharacterized protein</fullName>
    </submittedName>
</protein>
<organism evidence="1 2">
    <name type="scientific">Sorangium cellulosum</name>
    <name type="common">Polyangium cellulosum</name>
    <dbReference type="NCBI Taxonomy" id="56"/>
    <lineage>
        <taxon>Bacteria</taxon>
        <taxon>Pseudomonadati</taxon>
        <taxon>Myxococcota</taxon>
        <taxon>Polyangia</taxon>
        <taxon>Polyangiales</taxon>
        <taxon>Polyangiaceae</taxon>
        <taxon>Sorangium</taxon>
    </lineage>
</organism>
<accession>A0A150R299</accession>
<name>A0A150R299_SORCE</name>
<evidence type="ECO:0000313" key="2">
    <source>
        <dbReference type="Proteomes" id="UP000075635"/>
    </source>
</evidence>
<sequence length="133" mass="15178">MHELAALTDSVLQQAEPSHDALAVLFRAALEEQKAALERLMPATRDDDFAMEAIKNDLSIVYHAHEVAQTNIRAWVRHLGWSGDPRLPIALEAADRSAQMKRRLERVAALLEERFSHDKLKYVIPSFYDTVMR</sequence>
<dbReference type="AlphaFoldDB" id="A0A150R299"/>
<reference evidence="1 2" key="1">
    <citation type="submission" date="2014-02" db="EMBL/GenBank/DDBJ databases">
        <title>The small core and large imbalanced accessory genome model reveals a collaborative survival strategy of Sorangium cellulosum strains in nature.</title>
        <authorList>
            <person name="Han K."/>
            <person name="Peng R."/>
            <person name="Blom J."/>
            <person name="Li Y.-Z."/>
        </authorList>
    </citation>
    <scope>NUCLEOTIDE SEQUENCE [LARGE SCALE GENOMIC DNA]</scope>
    <source>
        <strain evidence="1 2">So0011-07</strain>
    </source>
</reference>